<dbReference type="STRING" id="27835.A0A0N4Y652"/>
<evidence type="ECO:0000313" key="2">
    <source>
        <dbReference type="Proteomes" id="UP000271162"/>
    </source>
</evidence>
<gene>
    <name evidence="1" type="ORF">NBR_LOCUS11537</name>
</gene>
<dbReference type="Proteomes" id="UP000271162">
    <property type="component" value="Unassembled WGS sequence"/>
</dbReference>
<keyword evidence="2" id="KW-1185">Reference proteome</keyword>
<accession>A0A0N4Y652</accession>
<evidence type="ECO:0000313" key="3">
    <source>
        <dbReference type="WBParaSite" id="NBR_0001153601-mRNA-1"/>
    </source>
</evidence>
<dbReference type="EMBL" id="UYSL01020545">
    <property type="protein sequence ID" value="VDL75126.1"/>
    <property type="molecule type" value="Genomic_DNA"/>
</dbReference>
<name>A0A0N4Y652_NIPBR</name>
<reference evidence="1 2" key="2">
    <citation type="submission" date="2018-11" db="EMBL/GenBank/DDBJ databases">
        <authorList>
            <consortium name="Pathogen Informatics"/>
        </authorList>
    </citation>
    <scope>NUCLEOTIDE SEQUENCE [LARGE SCALE GENOMIC DNA]</scope>
</reference>
<dbReference type="Gene3D" id="1.20.1070.10">
    <property type="entry name" value="Rhodopsin 7-helix transmembrane proteins"/>
    <property type="match status" value="1"/>
</dbReference>
<dbReference type="AlphaFoldDB" id="A0A0N4Y652"/>
<reference evidence="3" key="1">
    <citation type="submission" date="2017-02" db="UniProtKB">
        <authorList>
            <consortium name="WormBaseParasite"/>
        </authorList>
    </citation>
    <scope>IDENTIFICATION</scope>
</reference>
<proteinExistence type="predicted"/>
<dbReference type="WBParaSite" id="NBR_0001153601-mRNA-1">
    <property type="protein sequence ID" value="NBR_0001153601-mRNA-1"/>
    <property type="gene ID" value="NBR_0001153601"/>
</dbReference>
<organism evidence="3">
    <name type="scientific">Nippostrongylus brasiliensis</name>
    <name type="common">Rat hookworm</name>
    <dbReference type="NCBI Taxonomy" id="27835"/>
    <lineage>
        <taxon>Eukaryota</taxon>
        <taxon>Metazoa</taxon>
        <taxon>Ecdysozoa</taxon>
        <taxon>Nematoda</taxon>
        <taxon>Chromadorea</taxon>
        <taxon>Rhabditida</taxon>
        <taxon>Rhabditina</taxon>
        <taxon>Rhabditomorpha</taxon>
        <taxon>Strongyloidea</taxon>
        <taxon>Heligmosomidae</taxon>
        <taxon>Nippostrongylus</taxon>
    </lineage>
</organism>
<sequence>MKRFQGVPIWHSGLNMALTILTYISSTTNPVTYCFMNKGFRSSILSYCTRSKRLTRNMHHSRSAMPSIPRAAVNVRQDRENTIPLIKVKICAFL</sequence>
<protein>
    <submittedName>
        <fullName evidence="3">G_PROTEIN_RECEP_F1_2 domain-containing protein</fullName>
    </submittedName>
</protein>
<evidence type="ECO:0000313" key="1">
    <source>
        <dbReference type="EMBL" id="VDL75126.1"/>
    </source>
</evidence>
<dbReference type="SUPFAM" id="SSF81321">
    <property type="entry name" value="Family A G protein-coupled receptor-like"/>
    <property type="match status" value="1"/>
</dbReference>